<comment type="caution">
    <text evidence="1">The sequence shown here is derived from an EMBL/GenBank/DDBJ whole genome shotgun (WGS) entry which is preliminary data.</text>
</comment>
<reference evidence="1 2" key="1">
    <citation type="submission" date="2018-11" db="EMBL/GenBank/DDBJ databases">
        <title>Genome sequence of Saitozyma podzolica DSM 27192.</title>
        <authorList>
            <person name="Aliyu H."/>
            <person name="Gorte O."/>
            <person name="Ochsenreither K."/>
        </authorList>
    </citation>
    <scope>NUCLEOTIDE SEQUENCE [LARGE SCALE GENOMIC DNA]</scope>
    <source>
        <strain evidence="1 2">DSM 27192</strain>
    </source>
</reference>
<dbReference type="PANTHER" id="PTHR34407:SF1">
    <property type="entry name" value="SGNH HYDROLASE-TYPE ESTERASE DOMAIN-CONTAINING PROTEIN"/>
    <property type="match status" value="1"/>
</dbReference>
<evidence type="ECO:0000313" key="2">
    <source>
        <dbReference type="Proteomes" id="UP000279259"/>
    </source>
</evidence>
<dbReference type="CDD" id="cd00229">
    <property type="entry name" value="SGNH_hydrolase"/>
    <property type="match status" value="1"/>
</dbReference>
<name>A0A427YSK1_9TREE</name>
<keyword evidence="2" id="KW-1185">Reference proteome</keyword>
<protein>
    <recommendedName>
        <fullName evidence="3">SGNH hydrolase-type esterase domain-containing protein</fullName>
    </recommendedName>
</protein>
<sequence>VQRMRDVCAAPDRFEEEYGRTNLRMSRGYEATAKALRGEKITISAIGGSRPPCIRQRGVGVEVLEWLNDFVGEDVEVTSVNGAAPAIGSDYFSFCFPLHIPEDSDLVLVELGVNDEGIPEHVENMENLLRGLLEMPNRPAVVLVEALAFSNGGMGGGGGRMHLPVAQYYDVPVIK</sequence>
<feature type="non-terminal residue" evidence="1">
    <location>
        <position position="1"/>
    </location>
</feature>
<proteinExistence type="predicted"/>
<dbReference type="OrthoDB" id="544608at2759"/>
<accession>A0A427YSK1</accession>
<organism evidence="1 2">
    <name type="scientific">Saitozyma podzolica</name>
    <dbReference type="NCBI Taxonomy" id="1890683"/>
    <lineage>
        <taxon>Eukaryota</taxon>
        <taxon>Fungi</taxon>
        <taxon>Dikarya</taxon>
        <taxon>Basidiomycota</taxon>
        <taxon>Agaricomycotina</taxon>
        <taxon>Tremellomycetes</taxon>
        <taxon>Tremellales</taxon>
        <taxon>Trimorphomycetaceae</taxon>
        <taxon>Saitozyma</taxon>
    </lineage>
</organism>
<gene>
    <name evidence="1" type="ORF">EHS25_006782</name>
</gene>
<dbReference type="AlphaFoldDB" id="A0A427YSK1"/>
<evidence type="ECO:0008006" key="3">
    <source>
        <dbReference type="Google" id="ProtNLM"/>
    </source>
</evidence>
<dbReference type="Proteomes" id="UP000279259">
    <property type="component" value="Unassembled WGS sequence"/>
</dbReference>
<evidence type="ECO:0000313" key="1">
    <source>
        <dbReference type="EMBL" id="RSH94128.1"/>
    </source>
</evidence>
<dbReference type="PANTHER" id="PTHR34407">
    <property type="entry name" value="EXPRESSED PROTEIN"/>
    <property type="match status" value="1"/>
</dbReference>
<dbReference type="SUPFAM" id="SSF52266">
    <property type="entry name" value="SGNH hydrolase"/>
    <property type="match status" value="1"/>
</dbReference>
<dbReference type="EMBL" id="RSCD01000003">
    <property type="protein sequence ID" value="RSH94128.1"/>
    <property type="molecule type" value="Genomic_DNA"/>
</dbReference>